<name>A0A7S4R0B1_9STRA</name>
<feature type="compositionally biased region" description="Basic and acidic residues" evidence="1">
    <location>
        <begin position="658"/>
        <end position="667"/>
    </location>
</feature>
<feature type="region of interest" description="Disordered" evidence="1">
    <location>
        <begin position="644"/>
        <end position="749"/>
    </location>
</feature>
<feature type="compositionally biased region" description="Basic and acidic residues" evidence="1">
    <location>
        <begin position="179"/>
        <end position="191"/>
    </location>
</feature>
<feature type="compositionally biased region" description="Polar residues" evidence="1">
    <location>
        <begin position="358"/>
        <end position="373"/>
    </location>
</feature>
<feature type="compositionally biased region" description="Polar residues" evidence="1">
    <location>
        <begin position="137"/>
        <end position="147"/>
    </location>
</feature>
<organism evidence="2">
    <name type="scientific">Ditylum brightwellii</name>
    <dbReference type="NCBI Taxonomy" id="49249"/>
    <lineage>
        <taxon>Eukaryota</taxon>
        <taxon>Sar</taxon>
        <taxon>Stramenopiles</taxon>
        <taxon>Ochrophyta</taxon>
        <taxon>Bacillariophyta</taxon>
        <taxon>Mediophyceae</taxon>
        <taxon>Lithodesmiophycidae</taxon>
        <taxon>Lithodesmiales</taxon>
        <taxon>Lithodesmiaceae</taxon>
        <taxon>Ditylum</taxon>
    </lineage>
</organism>
<protein>
    <submittedName>
        <fullName evidence="2">Uncharacterized protein</fullName>
    </submittedName>
</protein>
<feature type="compositionally biased region" description="Polar residues" evidence="1">
    <location>
        <begin position="202"/>
        <end position="218"/>
    </location>
</feature>
<feature type="region of interest" description="Disordered" evidence="1">
    <location>
        <begin position="299"/>
        <end position="339"/>
    </location>
</feature>
<feature type="region of interest" description="Disordered" evidence="1">
    <location>
        <begin position="491"/>
        <end position="519"/>
    </location>
</feature>
<feature type="compositionally biased region" description="Basic and acidic residues" evidence="1">
    <location>
        <begin position="508"/>
        <end position="519"/>
    </location>
</feature>
<accession>A0A7S4R0B1</accession>
<proteinExistence type="predicted"/>
<feature type="region of interest" description="Disordered" evidence="1">
    <location>
        <begin position="165"/>
        <end position="221"/>
    </location>
</feature>
<feature type="compositionally biased region" description="Polar residues" evidence="1">
    <location>
        <begin position="715"/>
        <end position="731"/>
    </location>
</feature>
<sequence length="749" mass="82334">MRATSEPPNGGGGASKTTQPTASLPSSSSSSNILTSSKLSQPGLGRGPNTGVVTGVTSRLGLRGRSCTGMGPAWGVGKNAYASASIPMPAGVGGPTPIPRDEVVVLRRFPSDEEKGNGAGIDYTQRKQHDAPRVIPSENNQAQSTGRQRLDSDSDAMALLRLASTGTSASKSPPPSPPDEAHTGSTADRRKGLLPPPLAHTDSPTAASGQKKSTNGANKGSEDFRALQLRLQRRSLSVDYAVGLVLRRHVLRPLVKDIQSFEGDKRKLKEIEIARYLGQYARGELILMKRCMKRENVENGNKMAEQKSVEVGRKQNTSSSSRETKESLTDADEDDGKDAAATNGMAEMALENDKADDSVNQDGDNSGTKISTEQSEDEGSQILPASIKLVNKDDATTLASWYNKHGDKVLPDTSMEWSNWWMHRCGKPDPGCEMAKLVIDENLNDDDGKDGNKGLGEAKKRKKRERVLGVVYFERNVLDRFPSKTKTIIKTEEEKSLDAQERNNGANDEEKKEKDGQYEEDKHCTTLLRGIRICPRINGEVARRSLLSKSREQMSNMTQYGDLVTKTLLRFVLYRALLCGSTCFGVSSVKSERAEEFYETLFGIPLCIREDDGRRFYRMEGDERWEILREGAKEQARLWMKWDDTQVDDNTAEEGDAAGDKDEKSGNDDENCGPQDMEVENNGGTDVKNGVFDKVKDEDDSSPSPAAKKRRLENQNDYSKNGYSGIQSSSLPKELPEGNIKVMKEHKKE</sequence>
<evidence type="ECO:0000313" key="2">
    <source>
        <dbReference type="EMBL" id="CAE4599629.1"/>
    </source>
</evidence>
<feature type="region of interest" description="Disordered" evidence="1">
    <location>
        <begin position="108"/>
        <end position="153"/>
    </location>
</feature>
<gene>
    <name evidence="2" type="ORF">DBRI00130_LOCUS10934</name>
</gene>
<feature type="compositionally biased region" description="Basic and acidic residues" evidence="1">
    <location>
        <begin position="304"/>
        <end position="313"/>
    </location>
</feature>
<feature type="compositionally biased region" description="Basic and acidic residues" evidence="1">
    <location>
        <begin position="491"/>
        <end position="501"/>
    </location>
</feature>
<evidence type="ECO:0000256" key="1">
    <source>
        <dbReference type="SAM" id="MobiDB-lite"/>
    </source>
</evidence>
<feature type="compositionally biased region" description="Low complexity" evidence="1">
    <location>
        <begin position="23"/>
        <end position="40"/>
    </location>
</feature>
<feature type="region of interest" description="Disordered" evidence="1">
    <location>
        <begin position="352"/>
        <end position="381"/>
    </location>
</feature>
<feature type="compositionally biased region" description="Acidic residues" evidence="1">
    <location>
        <begin position="645"/>
        <end position="657"/>
    </location>
</feature>
<reference evidence="2" key="1">
    <citation type="submission" date="2021-01" db="EMBL/GenBank/DDBJ databases">
        <authorList>
            <person name="Corre E."/>
            <person name="Pelletier E."/>
            <person name="Niang G."/>
            <person name="Scheremetjew M."/>
            <person name="Finn R."/>
            <person name="Kale V."/>
            <person name="Holt S."/>
            <person name="Cochrane G."/>
            <person name="Meng A."/>
            <person name="Brown T."/>
            <person name="Cohen L."/>
        </authorList>
    </citation>
    <scope>NUCLEOTIDE SEQUENCE</scope>
    <source>
        <strain evidence="2">GSO104</strain>
    </source>
</reference>
<dbReference type="EMBL" id="HBNS01013573">
    <property type="protein sequence ID" value="CAE4599629.1"/>
    <property type="molecule type" value="Transcribed_RNA"/>
</dbReference>
<feature type="region of interest" description="Disordered" evidence="1">
    <location>
        <begin position="1"/>
        <end position="57"/>
    </location>
</feature>
<dbReference type="AlphaFoldDB" id="A0A7S4R0B1"/>